<evidence type="ECO:0000256" key="2">
    <source>
        <dbReference type="ARBA" id="ARBA00022475"/>
    </source>
</evidence>
<evidence type="ECO:0000256" key="4">
    <source>
        <dbReference type="ARBA" id="ARBA00022989"/>
    </source>
</evidence>
<sequence>MSSDVTHDNQNSTSEYQSGNSRSALLGHRVKAYEEQIYFAFRVLVGLLFVQHGAQKLFGLFGGIDGSGSTAPLISMYGAAGIIELVGGLLIVVGLLTRLVALIAAGQMVVAQFIAHLPEGIVPIQNGGELGLLYLAGFLVLVLYGSGRYSLERLFFDREVI</sequence>
<dbReference type="PANTHER" id="PTHR33452">
    <property type="entry name" value="OXIDOREDUCTASE CATD-RELATED"/>
    <property type="match status" value="1"/>
</dbReference>
<evidence type="ECO:0000256" key="5">
    <source>
        <dbReference type="ARBA" id="ARBA00023136"/>
    </source>
</evidence>
<dbReference type="GeneID" id="8745441"/>
<dbReference type="AlphaFoldDB" id="D2S2I2"/>
<evidence type="ECO:0000313" key="8">
    <source>
        <dbReference type="Proteomes" id="UP000001903"/>
    </source>
</evidence>
<geneLocation type="plasmid" evidence="7 8">
    <name>pHTUR03</name>
</geneLocation>
<dbReference type="Proteomes" id="UP000001903">
    <property type="component" value="Plasmid pHTUR03"/>
</dbReference>
<keyword evidence="8" id="KW-1185">Reference proteome</keyword>
<accession>D2S2I2</accession>
<keyword evidence="2" id="KW-1003">Cell membrane</keyword>
<evidence type="ECO:0000256" key="1">
    <source>
        <dbReference type="ARBA" id="ARBA00004651"/>
    </source>
</evidence>
<dbReference type="OrthoDB" id="170340at2157"/>
<dbReference type="GO" id="GO:0005886">
    <property type="term" value="C:plasma membrane"/>
    <property type="evidence" value="ECO:0007669"/>
    <property type="project" value="UniProtKB-SubCell"/>
</dbReference>
<organism evidence="7 8">
    <name type="scientific">Haloterrigena turkmenica (strain ATCC 51198 / DSM 5511 / JCM 9101 / NCIMB 13204 / VKM B-1734 / 4k)</name>
    <name type="common">Halococcus turkmenicus</name>
    <dbReference type="NCBI Taxonomy" id="543526"/>
    <lineage>
        <taxon>Archaea</taxon>
        <taxon>Methanobacteriati</taxon>
        <taxon>Methanobacteriota</taxon>
        <taxon>Stenosarchaea group</taxon>
        <taxon>Halobacteria</taxon>
        <taxon>Halobacteriales</taxon>
        <taxon>Natrialbaceae</taxon>
        <taxon>Haloterrigena</taxon>
    </lineage>
</organism>
<reference evidence="7 8" key="1">
    <citation type="journal article" date="2010" name="Stand. Genomic Sci.">
        <title>Complete genome sequence of Haloterrigena turkmenica type strain (4k).</title>
        <authorList>
            <person name="Saunders E."/>
            <person name="Tindall B.J."/>
            <person name="Fahnrich R."/>
            <person name="Lapidus A."/>
            <person name="Copeland A."/>
            <person name="Del Rio T.G."/>
            <person name="Lucas S."/>
            <person name="Chen F."/>
            <person name="Tice H."/>
            <person name="Cheng J.F."/>
            <person name="Han C."/>
            <person name="Detter J.C."/>
            <person name="Bruce D."/>
            <person name="Goodwin L."/>
            <person name="Chain P."/>
            <person name="Pitluck S."/>
            <person name="Pati A."/>
            <person name="Ivanova N."/>
            <person name="Mavromatis K."/>
            <person name="Chen A."/>
            <person name="Palaniappan K."/>
            <person name="Land M."/>
            <person name="Hauser L."/>
            <person name="Chang Y.J."/>
            <person name="Jeffries C.D."/>
            <person name="Brettin T."/>
            <person name="Rohde M."/>
            <person name="Goker M."/>
            <person name="Bristow J."/>
            <person name="Eisen J.A."/>
            <person name="Markowitz V."/>
            <person name="Hugenholtz P."/>
            <person name="Klenk H.P."/>
            <person name="Kyrpides N.C."/>
        </authorList>
    </citation>
    <scope>NUCLEOTIDE SEQUENCE [LARGE SCALE GENOMIC DNA]</scope>
    <source>
        <strain evidence="8">ATCC 51198 / DSM 5511 / JCM 9101 / NCIMB 13204 / VKM B-1734 / 4k</strain>
    </source>
</reference>
<feature type="transmembrane region" description="Helical" evidence="6">
    <location>
        <begin position="130"/>
        <end position="151"/>
    </location>
</feature>
<keyword evidence="5 6" id="KW-0472">Membrane</keyword>
<dbReference type="PANTHER" id="PTHR33452:SF4">
    <property type="entry name" value="BLL4328 PROTEIN"/>
    <property type="match status" value="1"/>
</dbReference>
<feature type="transmembrane region" description="Helical" evidence="6">
    <location>
        <begin position="37"/>
        <end position="54"/>
    </location>
</feature>
<dbReference type="Pfam" id="PF07681">
    <property type="entry name" value="DoxX"/>
    <property type="match status" value="1"/>
</dbReference>
<dbReference type="KEGG" id="htu:Htur_4811"/>
<proteinExistence type="predicted"/>
<dbReference type="EMBL" id="CP001863">
    <property type="protein sequence ID" value="ADB63579.1"/>
    <property type="molecule type" value="Genomic_DNA"/>
</dbReference>
<comment type="subcellular location">
    <subcellularLocation>
        <location evidence="1">Cell membrane</location>
        <topology evidence="1">Multi-pass membrane protein</topology>
    </subcellularLocation>
</comment>
<dbReference type="RefSeq" id="WP_012945822.1">
    <property type="nucleotide sequence ID" value="NC_013746.1"/>
</dbReference>
<evidence type="ECO:0000313" key="7">
    <source>
        <dbReference type="EMBL" id="ADB63579.1"/>
    </source>
</evidence>
<keyword evidence="7" id="KW-0614">Plasmid</keyword>
<keyword evidence="3 6" id="KW-0812">Transmembrane</keyword>
<gene>
    <name evidence="7" type="ordered locus">Htur_4811</name>
</gene>
<name>D2S2I2_HALTV</name>
<feature type="transmembrane region" description="Helical" evidence="6">
    <location>
        <begin position="74"/>
        <end position="92"/>
    </location>
</feature>
<feature type="transmembrane region" description="Helical" evidence="6">
    <location>
        <begin position="99"/>
        <end position="118"/>
    </location>
</feature>
<dbReference type="InterPro" id="IPR051907">
    <property type="entry name" value="DoxX-like_oxidoreductase"/>
</dbReference>
<protein>
    <submittedName>
        <fullName evidence="7">DoxX family protein</fullName>
    </submittedName>
</protein>
<evidence type="ECO:0000256" key="6">
    <source>
        <dbReference type="SAM" id="Phobius"/>
    </source>
</evidence>
<dbReference type="HOGENOM" id="CLU_058421_2_0_2"/>
<dbReference type="InterPro" id="IPR032808">
    <property type="entry name" value="DoxX"/>
</dbReference>
<keyword evidence="4 6" id="KW-1133">Transmembrane helix</keyword>
<evidence type="ECO:0000256" key="3">
    <source>
        <dbReference type="ARBA" id="ARBA00022692"/>
    </source>
</evidence>